<organism evidence="2 3">
    <name type="scientific">Natrialba swarupiae</name>
    <dbReference type="NCBI Taxonomy" id="2448032"/>
    <lineage>
        <taxon>Archaea</taxon>
        <taxon>Methanobacteriati</taxon>
        <taxon>Methanobacteriota</taxon>
        <taxon>Stenosarchaea group</taxon>
        <taxon>Halobacteria</taxon>
        <taxon>Halobacteriales</taxon>
        <taxon>Natrialbaceae</taxon>
        <taxon>Natrialba</taxon>
    </lineage>
</organism>
<sequence length="400" mass="44872">MKRRTILKVGAVAGTIGAAGCLSSLRSGDERWVHTDHEGRIHDVVVDGDALYTACKDGYVRKIDAETGETVWRYSDHWTAERWEGSRRISERDYPVQAVATDDDGNVYIGARTEEVRKISPDGETVWRYTGHVLEETPPQERTPRIDNRVLALDVQGNAVFSLARANEMHKLPLEPTNYTDDDVPTATVTEDDVPTFASPLWTYEDDSTIRDVTVVPDGEAYIGTVDGILRRIGVESGRERWSFEAFDPHSDGLEIVTRDANDRIVAYNATVDNEVQNVDPHSEHRSGDENSRWKFYPETELTIPDIIDVDVDTTGDVYLFLRPAHQHAEPGKLLRVDHDRTPSDGTSFHRAETYETDLGGTALAVTDEYLYYAEHELSSGLFQSYEPVANLVSLPKSAF</sequence>
<feature type="domain" description="Pyrrolo-quinoline quinone repeat" evidence="1">
    <location>
        <begin position="56"/>
        <end position="169"/>
    </location>
</feature>
<dbReference type="SMART" id="SM00564">
    <property type="entry name" value="PQQ"/>
    <property type="match status" value="3"/>
</dbReference>
<dbReference type="Proteomes" id="UP000324104">
    <property type="component" value="Unassembled WGS sequence"/>
</dbReference>
<dbReference type="PANTHER" id="PTHR34512:SF30">
    <property type="entry name" value="OUTER MEMBRANE PROTEIN ASSEMBLY FACTOR BAMB"/>
    <property type="match status" value="1"/>
</dbReference>
<dbReference type="SUPFAM" id="SSF50998">
    <property type="entry name" value="Quinoprotein alcohol dehydrogenase-like"/>
    <property type="match status" value="1"/>
</dbReference>
<dbReference type="AlphaFoldDB" id="A0A5D5ARJ3"/>
<evidence type="ECO:0000313" key="3">
    <source>
        <dbReference type="Proteomes" id="UP000324104"/>
    </source>
</evidence>
<dbReference type="PANTHER" id="PTHR34512">
    <property type="entry name" value="CELL SURFACE PROTEIN"/>
    <property type="match status" value="1"/>
</dbReference>
<comment type="caution">
    <text evidence="2">The sequence shown here is derived from an EMBL/GenBank/DDBJ whole genome shotgun (WGS) entry which is preliminary data.</text>
</comment>
<proteinExistence type="predicted"/>
<dbReference type="InterPro" id="IPR018391">
    <property type="entry name" value="PQQ_b-propeller_rpt"/>
</dbReference>
<dbReference type="InterPro" id="IPR002372">
    <property type="entry name" value="PQQ_rpt_dom"/>
</dbReference>
<dbReference type="EMBL" id="VTAW01000001">
    <property type="protein sequence ID" value="TYT63653.1"/>
    <property type="molecule type" value="Genomic_DNA"/>
</dbReference>
<evidence type="ECO:0000259" key="1">
    <source>
        <dbReference type="Pfam" id="PF13360"/>
    </source>
</evidence>
<protein>
    <submittedName>
        <fullName evidence="2">PQQ-binding-like beta-propeller repeat protein</fullName>
    </submittedName>
</protein>
<accession>A0A5D5ARJ3</accession>
<name>A0A5D5ARJ3_9EURY</name>
<gene>
    <name evidence="2" type="ORF">FYC77_00025</name>
</gene>
<dbReference type="InterPro" id="IPR015943">
    <property type="entry name" value="WD40/YVTN_repeat-like_dom_sf"/>
</dbReference>
<keyword evidence="3" id="KW-1185">Reference proteome</keyword>
<dbReference type="RefSeq" id="WP_149079461.1">
    <property type="nucleotide sequence ID" value="NZ_VTAW01000001.1"/>
</dbReference>
<dbReference type="Gene3D" id="2.130.10.10">
    <property type="entry name" value="YVTN repeat-like/Quinoprotein amine dehydrogenase"/>
    <property type="match status" value="2"/>
</dbReference>
<evidence type="ECO:0000313" key="2">
    <source>
        <dbReference type="EMBL" id="TYT63653.1"/>
    </source>
</evidence>
<dbReference type="Pfam" id="PF13360">
    <property type="entry name" value="PQQ_2"/>
    <property type="match status" value="1"/>
</dbReference>
<reference evidence="2 3" key="1">
    <citation type="submission" date="2019-08" db="EMBL/GenBank/DDBJ databases">
        <title>Archaea genome.</title>
        <authorList>
            <person name="Kajale S."/>
            <person name="Shouche Y."/>
            <person name="Deshpande N."/>
            <person name="Sharma A."/>
        </authorList>
    </citation>
    <scope>NUCLEOTIDE SEQUENCE [LARGE SCALE GENOMIC DNA]</scope>
    <source>
        <strain evidence="2 3">ESP3B_9</strain>
    </source>
</reference>
<dbReference type="PROSITE" id="PS51257">
    <property type="entry name" value="PROKAR_LIPOPROTEIN"/>
    <property type="match status" value="1"/>
</dbReference>
<dbReference type="InterPro" id="IPR011047">
    <property type="entry name" value="Quinoprotein_ADH-like_sf"/>
</dbReference>